<keyword evidence="3" id="KW-1185">Reference proteome</keyword>
<feature type="signal peptide" evidence="1">
    <location>
        <begin position="1"/>
        <end position="24"/>
    </location>
</feature>
<dbReference type="RefSeq" id="WP_207279325.1">
    <property type="nucleotide sequence ID" value="NZ_JAFLEQ010000016.1"/>
</dbReference>
<gene>
    <name evidence="2" type="ORF">JZY06_09630</name>
</gene>
<evidence type="ECO:0000313" key="2">
    <source>
        <dbReference type="EMBL" id="MBN9644867.1"/>
    </source>
</evidence>
<comment type="caution">
    <text evidence="2">The sequence shown here is derived from an EMBL/GenBank/DDBJ whole genome shotgun (WGS) entry which is preliminary data.</text>
</comment>
<dbReference type="EMBL" id="JAFLEQ010000016">
    <property type="protein sequence ID" value="MBN9644867.1"/>
    <property type="molecule type" value="Genomic_DNA"/>
</dbReference>
<accession>A0A939E3Q0</accession>
<evidence type="ECO:0000313" key="3">
    <source>
        <dbReference type="Proteomes" id="UP000664332"/>
    </source>
</evidence>
<evidence type="ECO:0000256" key="1">
    <source>
        <dbReference type="SAM" id="SignalP"/>
    </source>
</evidence>
<evidence type="ECO:0008006" key="4">
    <source>
        <dbReference type="Google" id="ProtNLM"/>
    </source>
</evidence>
<dbReference type="Proteomes" id="UP000664332">
    <property type="component" value="Unassembled WGS sequence"/>
</dbReference>
<protein>
    <recommendedName>
        <fullName evidence="4">Secreted protein</fullName>
    </recommendedName>
</protein>
<dbReference type="AlphaFoldDB" id="A0A939E3Q0"/>
<organism evidence="2 3">
    <name type="scientific">Corynebacterium mendelii</name>
    <dbReference type="NCBI Taxonomy" id="2765362"/>
    <lineage>
        <taxon>Bacteria</taxon>
        <taxon>Bacillati</taxon>
        <taxon>Actinomycetota</taxon>
        <taxon>Actinomycetes</taxon>
        <taxon>Mycobacteriales</taxon>
        <taxon>Corynebacteriaceae</taxon>
        <taxon>Corynebacterium</taxon>
    </lineage>
</organism>
<sequence>MVSTVLTRIRRGLCAVSLACVADAASVVPASAPAVKTVDAHRSVRVDRDRISYSVEQYWFDIYNHQYYMNLVSPYPGNEVRCWHFHGVNYECWQADKTASSIS</sequence>
<keyword evidence="1" id="KW-0732">Signal</keyword>
<name>A0A939E3Q0_9CORY</name>
<feature type="chain" id="PRO_5038103268" description="Secreted protein" evidence="1">
    <location>
        <begin position="25"/>
        <end position="103"/>
    </location>
</feature>
<reference evidence="2" key="1">
    <citation type="submission" date="2021-03" db="EMBL/GenBank/DDBJ databases">
        <authorList>
            <person name="Sun Q."/>
        </authorList>
    </citation>
    <scope>NUCLEOTIDE SEQUENCE</scope>
    <source>
        <strain evidence="2">CCM 8862</strain>
    </source>
</reference>
<proteinExistence type="predicted"/>